<gene>
    <name evidence="4" type="ORF">CBR_g3675</name>
</gene>
<dbReference type="InterPro" id="IPR001932">
    <property type="entry name" value="PPM-type_phosphatase-like_dom"/>
</dbReference>
<evidence type="ECO:0000313" key="5">
    <source>
        <dbReference type="Proteomes" id="UP000265515"/>
    </source>
</evidence>
<dbReference type="SMART" id="SM00332">
    <property type="entry name" value="PP2Cc"/>
    <property type="match status" value="1"/>
</dbReference>
<dbReference type="Proteomes" id="UP000265515">
    <property type="component" value="Unassembled WGS sequence"/>
</dbReference>
<comment type="caution">
    <text evidence="4">The sequence shown here is derived from an EMBL/GenBank/DDBJ whole genome shotgun (WGS) entry which is preliminary data.</text>
</comment>
<feature type="domain" description="PPM-type phosphatase" evidence="3">
    <location>
        <begin position="344"/>
        <end position="576"/>
    </location>
</feature>
<dbReference type="AlphaFoldDB" id="A0A388KG26"/>
<feature type="region of interest" description="Disordered" evidence="2">
    <location>
        <begin position="249"/>
        <end position="303"/>
    </location>
</feature>
<dbReference type="InterPro" id="IPR036457">
    <property type="entry name" value="PPM-type-like_dom_sf"/>
</dbReference>
<keyword evidence="1" id="KW-0904">Protein phosphatase</keyword>
<comment type="catalytic activity">
    <reaction evidence="1">
        <text>O-phospho-L-seryl-[protein] + H2O = L-seryl-[protein] + phosphate</text>
        <dbReference type="Rhea" id="RHEA:20629"/>
        <dbReference type="Rhea" id="RHEA-COMP:9863"/>
        <dbReference type="Rhea" id="RHEA-COMP:11604"/>
        <dbReference type="ChEBI" id="CHEBI:15377"/>
        <dbReference type="ChEBI" id="CHEBI:29999"/>
        <dbReference type="ChEBI" id="CHEBI:43474"/>
        <dbReference type="ChEBI" id="CHEBI:83421"/>
        <dbReference type="EC" id="3.1.3.16"/>
    </reaction>
</comment>
<dbReference type="SUPFAM" id="SSF81606">
    <property type="entry name" value="PP2C-like"/>
    <property type="match status" value="1"/>
</dbReference>
<dbReference type="PANTHER" id="PTHR12320">
    <property type="entry name" value="PROTEIN PHOSPHATASE 2C"/>
    <property type="match status" value="1"/>
</dbReference>
<comment type="catalytic activity">
    <reaction evidence="1">
        <text>O-phospho-L-threonyl-[protein] + H2O = L-threonyl-[protein] + phosphate</text>
        <dbReference type="Rhea" id="RHEA:47004"/>
        <dbReference type="Rhea" id="RHEA-COMP:11060"/>
        <dbReference type="Rhea" id="RHEA-COMP:11605"/>
        <dbReference type="ChEBI" id="CHEBI:15377"/>
        <dbReference type="ChEBI" id="CHEBI:30013"/>
        <dbReference type="ChEBI" id="CHEBI:43474"/>
        <dbReference type="ChEBI" id="CHEBI:61977"/>
        <dbReference type="EC" id="3.1.3.16"/>
    </reaction>
</comment>
<comment type="cofactor">
    <cofactor evidence="1">
        <name>Mn(2+)</name>
        <dbReference type="ChEBI" id="CHEBI:29035"/>
    </cofactor>
</comment>
<comment type="cofactor">
    <cofactor evidence="1">
        <name>Mg(2+)</name>
        <dbReference type="ChEBI" id="CHEBI:18420"/>
    </cofactor>
</comment>
<keyword evidence="5" id="KW-1185">Reference proteome</keyword>
<evidence type="ECO:0000313" key="4">
    <source>
        <dbReference type="EMBL" id="GBG68976.1"/>
    </source>
</evidence>
<comment type="similarity">
    <text evidence="1">Belongs to the PP2C family.</text>
</comment>
<dbReference type="InterPro" id="IPR039123">
    <property type="entry name" value="PPTC7"/>
</dbReference>
<dbReference type="SMART" id="SM00331">
    <property type="entry name" value="PP2C_SIG"/>
    <property type="match status" value="1"/>
</dbReference>
<keyword evidence="1" id="KW-0479">Metal-binding</keyword>
<feature type="compositionally biased region" description="Polar residues" evidence="2">
    <location>
        <begin position="184"/>
        <end position="195"/>
    </location>
</feature>
<feature type="region of interest" description="Disordered" evidence="2">
    <location>
        <begin position="149"/>
        <end position="196"/>
    </location>
</feature>
<dbReference type="PANTHER" id="PTHR12320:SF1">
    <property type="entry name" value="PROTEIN PHOSPHATASE PTC7 HOMOLOG"/>
    <property type="match status" value="1"/>
</dbReference>
<keyword evidence="1" id="KW-0464">Manganese</keyword>
<dbReference type="EC" id="3.1.3.16" evidence="1"/>
<reference evidence="4 5" key="1">
    <citation type="journal article" date="2018" name="Cell">
        <title>The Chara Genome: Secondary Complexity and Implications for Plant Terrestrialization.</title>
        <authorList>
            <person name="Nishiyama T."/>
            <person name="Sakayama H."/>
            <person name="Vries J.D."/>
            <person name="Buschmann H."/>
            <person name="Saint-Marcoux D."/>
            <person name="Ullrich K.K."/>
            <person name="Haas F.B."/>
            <person name="Vanderstraeten L."/>
            <person name="Becker D."/>
            <person name="Lang D."/>
            <person name="Vosolsobe S."/>
            <person name="Rombauts S."/>
            <person name="Wilhelmsson P.K.I."/>
            <person name="Janitza P."/>
            <person name="Kern R."/>
            <person name="Heyl A."/>
            <person name="Rumpler F."/>
            <person name="Villalobos L.I.A.C."/>
            <person name="Clay J.M."/>
            <person name="Skokan R."/>
            <person name="Toyoda A."/>
            <person name="Suzuki Y."/>
            <person name="Kagoshima H."/>
            <person name="Schijlen E."/>
            <person name="Tajeshwar N."/>
            <person name="Catarino B."/>
            <person name="Hetherington A.J."/>
            <person name="Saltykova A."/>
            <person name="Bonnot C."/>
            <person name="Breuninger H."/>
            <person name="Symeonidi A."/>
            <person name="Radhakrishnan G.V."/>
            <person name="Van Nieuwerburgh F."/>
            <person name="Deforce D."/>
            <person name="Chang C."/>
            <person name="Karol K.G."/>
            <person name="Hedrich R."/>
            <person name="Ulvskov P."/>
            <person name="Glockner G."/>
            <person name="Delwiche C.F."/>
            <person name="Petrasek J."/>
            <person name="Van de Peer Y."/>
            <person name="Friml J."/>
            <person name="Beilby M."/>
            <person name="Dolan L."/>
            <person name="Kohara Y."/>
            <person name="Sugano S."/>
            <person name="Fujiyama A."/>
            <person name="Delaux P.-M."/>
            <person name="Quint M."/>
            <person name="TheiBen G."/>
            <person name="Hagemann M."/>
            <person name="Harholt J."/>
            <person name="Dunand C."/>
            <person name="Zachgo S."/>
            <person name="Langdale J."/>
            <person name="Maumus F."/>
            <person name="Straeten D.V.D."/>
            <person name="Gould S.B."/>
            <person name="Rensing S.A."/>
        </authorList>
    </citation>
    <scope>NUCLEOTIDE SEQUENCE [LARGE SCALE GENOMIC DNA]</scope>
    <source>
        <strain evidence="4 5">S276</strain>
    </source>
</reference>
<dbReference type="Gramene" id="GBG68976">
    <property type="protein sequence ID" value="GBG68976"/>
    <property type="gene ID" value="CBR_g3675"/>
</dbReference>
<dbReference type="OrthoDB" id="60843at2759"/>
<keyword evidence="1" id="KW-0460">Magnesium</keyword>
<feature type="compositionally biased region" description="Polar residues" evidence="2">
    <location>
        <begin position="284"/>
        <end position="301"/>
    </location>
</feature>
<sequence length="578" mass="62687">MRRVLSCFLSSVFVLPLVIAFLAPCFLFPAFWACHLVTLLLLSFSYSALRVFIEFLLEIFRADKPIAIMELLGCYFTTASEREGGRLRYKLSLSNRYNICNDSNLHSSFDNDKCTKPLRVDPRVDTHLSKVGEPFDEQGDAVDIISLENDEEEDECSKQQQQQHHHHHHLQQQQQKKTEVEEASAQSGDARQETSAVCEGKDCDRSNAAACPVVAEDGNGDDVAMTEKQTTEEVSSALRCVEQVDEAVTDTCTDGPQTPDAASTDSSESDKAAPLTSDEPSVASDESSSVNGCAADSQSDGSSIAEIEVVSEESSPDTGSLMIGDDDGEAIFRESKGLRLKSGASMIPHPSKVKRGGEDAYFISDDGRWLGVADGVGGWAQMGIDAGLYSRELMTNSLQAVRASTSIEPSEVLIHAHRRTHAVGSSTALLASLDGNILKFANIGDCGFLVISNGRVVKASIHMQHAFNFPYQIGTRGDDPAEAERYEIDVKEGDILVMGSDGLFDNLFHEEIGQIASESKKAGESPQAAADHISRLAQQRASRTDGVSPFAVAAMFAGFRFEGGKMDDITVLVSYLEK</sequence>
<protein>
    <recommendedName>
        <fullName evidence="1">Protein phosphatase</fullName>
        <ecNumber evidence="1">3.1.3.16</ecNumber>
    </recommendedName>
</protein>
<dbReference type="GO" id="GO:0004722">
    <property type="term" value="F:protein serine/threonine phosphatase activity"/>
    <property type="evidence" value="ECO:0007669"/>
    <property type="project" value="UniProtKB-EC"/>
</dbReference>
<dbReference type="PROSITE" id="PS51746">
    <property type="entry name" value="PPM_2"/>
    <property type="match status" value="1"/>
</dbReference>
<feature type="compositionally biased region" description="Polar residues" evidence="2">
    <location>
        <begin position="250"/>
        <end position="266"/>
    </location>
</feature>
<evidence type="ECO:0000256" key="2">
    <source>
        <dbReference type="SAM" id="MobiDB-lite"/>
    </source>
</evidence>
<dbReference type="Pfam" id="PF07228">
    <property type="entry name" value="SpoIIE"/>
    <property type="match status" value="1"/>
</dbReference>
<evidence type="ECO:0000259" key="3">
    <source>
        <dbReference type="PROSITE" id="PS51746"/>
    </source>
</evidence>
<dbReference type="STRING" id="69332.A0A388KG26"/>
<accession>A0A388KG26</accession>
<dbReference type="EMBL" id="BFEA01000108">
    <property type="protein sequence ID" value="GBG68976.1"/>
    <property type="molecule type" value="Genomic_DNA"/>
</dbReference>
<keyword evidence="1" id="KW-0378">Hydrolase</keyword>
<dbReference type="Gene3D" id="3.60.40.10">
    <property type="entry name" value="PPM-type phosphatase domain"/>
    <property type="match status" value="2"/>
</dbReference>
<evidence type="ECO:0000256" key="1">
    <source>
        <dbReference type="RuleBase" id="RU366020"/>
    </source>
</evidence>
<dbReference type="GO" id="GO:0046872">
    <property type="term" value="F:metal ion binding"/>
    <property type="evidence" value="ECO:0007669"/>
    <property type="project" value="UniProtKB-UniRule"/>
</dbReference>
<name>A0A388KG26_CHABU</name>
<proteinExistence type="inferred from homology"/>
<dbReference type="OMA" id="LKFANIG"/>
<organism evidence="4 5">
    <name type="scientific">Chara braunii</name>
    <name type="common">Braun's stonewort</name>
    <dbReference type="NCBI Taxonomy" id="69332"/>
    <lineage>
        <taxon>Eukaryota</taxon>
        <taxon>Viridiplantae</taxon>
        <taxon>Streptophyta</taxon>
        <taxon>Charophyceae</taxon>
        <taxon>Charales</taxon>
        <taxon>Characeae</taxon>
        <taxon>Chara</taxon>
    </lineage>
</organism>